<reference evidence="6 7" key="1">
    <citation type="submission" date="2016-02" db="EMBL/GenBank/DDBJ databases">
        <title>Genome analysis of coral dinoflagellate symbionts highlights evolutionary adaptations to a symbiotic lifestyle.</title>
        <authorList>
            <person name="Aranda M."/>
            <person name="Li Y."/>
            <person name="Liew Y.J."/>
            <person name="Baumgarten S."/>
            <person name="Simakov O."/>
            <person name="Wilson M."/>
            <person name="Piel J."/>
            <person name="Ashoor H."/>
            <person name="Bougouffa S."/>
            <person name="Bajic V.B."/>
            <person name="Ryu T."/>
            <person name="Ravasi T."/>
            <person name="Bayer T."/>
            <person name="Micklem G."/>
            <person name="Kim H."/>
            <person name="Bhak J."/>
            <person name="Lajeunesse T.C."/>
            <person name="Voolstra C.R."/>
        </authorList>
    </citation>
    <scope>NUCLEOTIDE SEQUENCE [LARGE SCALE GENOMIC DNA]</scope>
    <source>
        <strain evidence="6 7">CCMP2467</strain>
    </source>
</reference>
<feature type="domain" description="RNase H type-1" evidence="5">
    <location>
        <begin position="2873"/>
        <end position="3050"/>
    </location>
</feature>
<comment type="caution">
    <text evidence="6">The sequence shown here is derived from an EMBL/GenBank/DDBJ whole genome shotgun (WGS) entry which is preliminary data.</text>
</comment>
<evidence type="ECO:0000256" key="2">
    <source>
        <dbReference type="ARBA" id="ARBA00022679"/>
    </source>
</evidence>
<evidence type="ECO:0000259" key="5">
    <source>
        <dbReference type="PROSITE" id="PS50879"/>
    </source>
</evidence>
<evidence type="ECO:0000256" key="4">
    <source>
        <dbReference type="SAM" id="MobiDB-lite"/>
    </source>
</evidence>
<dbReference type="PANTHER" id="PTHR46098">
    <property type="entry name" value="TRNA (CYTOSINE(38)-C(5))-METHYLTRANSFERASE"/>
    <property type="match status" value="1"/>
</dbReference>
<organism evidence="6 7">
    <name type="scientific">Symbiodinium microadriaticum</name>
    <name type="common">Dinoflagellate</name>
    <name type="synonym">Zooxanthella microadriatica</name>
    <dbReference type="NCBI Taxonomy" id="2951"/>
    <lineage>
        <taxon>Eukaryota</taxon>
        <taxon>Sar</taxon>
        <taxon>Alveolata</taxon>
        <taxon>Dinophyceae</taxon>
        <taxon>Suessiales</taxon>
        <taxon>Symbiodiniaceae</taxon>
        <taxon>Symbiodinium</taxon>
    </lineage>
</organism>
<keyword evidence="3" id="KW-0949">S-adenosyl-L-methionine</keyword>
<gene>
    <name evidence="6" type="primary">ngoBIM</name>
    <name evidence="6" type="ORF">AK812_SmicGene25003</name>
</gene>
<dbReference type="GO" id="GO:0032259">
    <property type="term" value="P:methylation"/>
    <property type="evidence" value="ECO:0007669"/>
    <property type="project" value="UniProtKB-KW"/>
</dbReference>
<dbReference type="Pfam" id="PF00145">
    <property type="entry name" value="DNA_methylase"/>
    <property type="match status" value="1"/>
</dbReference>
<keyword evidence="2" id="KW-0808">Transferase</keyword>
<dbReference type="EMBL" id="LSRX01000594">
    <property type="protein sequence ID" value="OLP93133.1"/>
    <property type="molecule type" value="Genomic_DNA"/>
</dbReference>
<dbReference type="GO" id="GO:0008168">
    <property type="term" value="F:methyltransferase activity"/>
    <property type="evidence" value="ECO:0007669"/>
    <property type="project" value="UniProtKB-KW"/>
</dbReference>
<dbReference type="Gene3D" id="3.40.50.150">
    <property type="entry name" value="Vaccinia Virus protein VP39"/>
    <property type="match status" value="1"/>
</dbReference>
<keyword evidence="1 6" id="KW-0489">Methyltransferase</keyword>
<dbReference type="PROSITE" id="PS50879">
    <property type="entry name" value="RNASE_H_1"/>
    <property type="match status" value="1"/>
</dbReference>
<dbReference type="InterPro" id="IPR012337">
    <property type="entry name" value="RNaseH-like_sf"/>
</dbReference>
<dbReference type="InterPro" id="IPR002156">
    <property type="entry name" value="RNaseH_domain"/>
</dbReference>
<proteinExistence type="predicted"/>
<dbReference type="PANTHER" id="PTHR46098:SF1">
    <property type="entry name" value="TRNA (CYTOSINE(38)-C(5))-METHYLTRANSFERASE"/>
    <property type="match status" value="1"/>
</dbReference>
<dbReference type="InterPro" id="IPR001525">
    <property type="entry name" value="C5_MeTfrase"/>
</dbReference>
<evidence type="ECO:0000313" key="6">
    <source>
        <dbReference type="EMBL" id="OLP93133.1"/>
    </source>
</evidence>
<dbReference type="GO" id="GO:0003676">
    <property type="term" value="F:nucleic acid binding"/>
    <property type="evidence" value="ECO:0007669"/>
    <property type="project" value="InterPro"/>
</dbReference>
<dbReference type="InterPro" id="IPR036397">
    <property type="entry name" value="RNaseH_sf"/>
</dbReference>
<name>A0A1Q9DD42_SYMMI</name>
<keyword evidence="7" id="KW-1185">Reference proteome</keyword>
<dbReference type="GO" id="GO:0004523">
    <property type="term" value="F:RNA-DNA hybrid ribonuclease activity"/>
    <property type="evidence" value="ECO:0007669"/>
    <property type="project" value="InterPro"/>
</dbReference>
<dbReference type="InterPro" id="IPR036691">
    <property type="entry name" value="Endo/exonu/phosph_ase_sf"/>
</dbReference>
<dbReference type="InterPro" id="IPR029063">
    <property type="entry name" value="SAM-dependent_MTases_sf"/>
</dbReference>
<feature type="compositionally biased region" description="Polar residues" evidence="4">
    <location>
        <begin position="1320"/>
        <end position="1345"/>
    </location>
</feature>
<dbReference type="Pfam" id="PF00075">
    <property type="entry name" value="RNase_H"/>
    <property type="match status" value="1"/>
</dbReference>
<feature type="region of interest" description="Disordered" evidence="4">
    <location>
        <begin position="1320"/>
        <end position="1361"/>
    </location>
</feature>
<accession>A0A1Q9DD42</accession>
<evidence type="ECO:0000256" key="3">
    <source>
        <dbReference type="ARBA" id="ARBA00022691"/>
    </source>
</evidence>
<dbReference type="SUPFAM" id="SSF53098">
    <property type="entry name" value="Ribonuclease H-like"/>
    <property type="match status" value="1"/>
</dbReference>
<feature type="region of interest" description="Disordered" evidence="4">
    <location>
        <begin position="1925"/>
        <end position="1945"/>
    </location>
</feature>
<dbReference type="SUPFAM" id="SSF53335">
    <property type="entry name" value="S-adenosyl-L-methionine-dependent methyltransferases"/>
    <property type="match status" value="1"/>
</dbReference>
<dbReference type="Gene3D" id="3.30.420.10">
    <property type="entry name" value="Ribonuclease H-like superfamily/Ribonuclease H"/>
    <property type="match status" value="1"/>
</dbReference>
<sequence>MAGSNNDHFLRNWNRLREVSRQLCSSMVGETVNIVASTFDEPIFQQDRVLVRALVATGTGEAPEGLPRRKVVLILRKADWVAVSATSGPLRILQASLGIQGDQFTLDCTGISSVVVSACLLRQGESLEVAEIFCGGFSGWSQAGYILHKHNIPIRTAWTLDVDPSCSDMVRYQHESWYEVSKLDDFQHIPPSATFHMCADVTANWWLRAFQVQPVDIACVSAPCQPWSSAGLEQGLDSEEGRLLLRVAEILGVFQVPVVLLEQVANFPLHPHFKLVTRAWEQAGYRIQWQASLNLLDVLPGQRVRFFVVMLHSSHPGQKCLNMGAWTTGKRINLGQARALFALPPPLLQANTPTAETLAVYMDPWYVPTPRMPHLRPPSPQRYRLRTHQDSAGTFVAQYQFQHELPPAQLQRGILACLLQFQGSVRFFSGPEIASIHGAVLPVFLHGDQRTQMRMLGNAVSVPQAIVPLVHACCHLGLPNVPEPAQAVSWCLHGRLHCENTALMPFGNDWVLCHHQQIGQVLQVHECYSPQTMQCPPPEAFVQICFQAGASDFQVQAPPGVPTGAFLRFVGCPEAAASVQTGFCHELQAMTVQLPALPSLNCNGFIGGSGLASGLAVLLTSDAIFVVELSTARSWSQLLRVFSLIAPHQADLALFSTTGQRLTAAEDFQACMIAAAEDSEIPILPLSSLVPHMQVMQLCRDQETVRLTVPAAVADQVWLGMPFHMLFALGWGSEEHNFPPHDDLPSTFVMRPRQVVNMPPDLFQEMWRWWFLVARLDSLATTCCQDAVDVEVQVVARRLWTGRLPGTVPLQLLSDFWAQASATCALPPGHRVFSGPHAHLPDKTIGALLAEPGSCVIRKTGCLLLTYHPEVRGGGAKSENLSWAQTRAASECLAQGLDLTCTTAFVDQLSAAVGAQRLSQTLQDSSNGSRWTALQELAEKAKVDIPQVSNLPAKAALRANKSSQRRKAQERRVVHASEVSLSPDFFVNEDGSSATLLDTIQPGASGLKLVDEPEALLLLQTLRGVQPDELGLLVLGHSCPCPDECNGQLCFPATSKQNGARLLLAGCLHNVGGKRISARAADDITVALPEISCCSFECHADEFETATWQQVVQAPVKAVAEIFKKGGMTKPFTDPWGRSFSASGRPALPSLADRIYFQARVPCDQLDQLLLLSGHNRVYVTPRKMDRSVVQQYSIVWLGASRPDALHASLKVQGQLGIARSKNKFGLRVPASRFAEVYALLKPGQLVPSKIAVNRLYRLGPLPQEAGHEAITGWATKAGWPIRVIKSLGATHWLVGAASPPPTIYPAFNGQTILVSEAGQRNAQPPVVQSGSWGQRSTAAPSTKEQSARGEDPWLISDPWSHAAPSSFTGASLSSRASFASSETPSRSLAGPTEQRFQAQDSRLLALEEGLQNLRTHHEKQHNELVQRQAEDREASAKAALQLRDQMSLMSNEFATQLKLSVDSLRGAQQQQQQQAQASFEELKCLMMSCRDTRDCSKKAKKQGDEAFAFVCDTSGCYAVPLVSHSPRLHVSDASSAGRPASQQTITAFFSPSPPAEGAADAPFFAESPEDDAREQDEVPVFKLAVVNPTSILHKEASLLELRCHAYMLSETSAVQEAQNIVQTRLRDTRLQWVWGSPVSAHQHEGASKVSLRGRAAGVALASVFPLRAPFKPVSSPAFAAQRLAVGHIRFGPLHARLLVLYGWPANHAAANSKNEQLFQEALTILRASDLPTIVGGDLNTDVTQLAAWAEFQSLGYAELFQLYQQRFAISLPATCRGSTRHDTVLLPPVFQQLLRRACVDEACHLFDSHAPVCLTFRLPSCNPGRTVWRKPSSWMPLQPSAPEVEAFYSGRSGTLRQSLTACSSRDDLEACFQNWAAQVEDAVDAALQAAHVLDPLRCPTPGLPKQARGRCVFREVKSRAFPVATPGARPGDYRPPDEPMSHRSRLKVKQVRRLQAFARKLSSLRRGCGQLPIPSSAVPALLAEWQAIQGARGYPPCFKAWLLQVAHFEVFYAAPDLPSADCHRRHQRPDRMQAATDLGVWPPDDWLEDVLSFVRFECEAVICQEHTARRKLQAYRCQQDRAQGLQAAYRSVRPDANPPFTAVPVEEAQTAELHCCAAESWGLYRLPAPEFYRCHCSALADAFPAEVGSLVDDEVFGPRLWVRVPDCPYLTSFCLSQHTEASTPKELHRTFTDYWHPIWNRDVGQAVASLDPWSDFVQALPSCPAAAGTLQLDFTGLDFWRDHLRSLKPNSATGYCGFSNRELKWLPDQPLADLIELFRLCTIHGWPRHLASATVSVLAKIQVPLGMQHGRPITVFANLYRLWASGVAKTILKQWSTWLPPGVKGSIPGRSVRDLSLSLECRIEQSLLANLPFAGFSIDIVKCFNQLARVPLRFLLGHLQVPEPILHAWFDFLTSCQRRPVFHNCIGPPVMSTTGMPEGCPLSVLAQVAVCWAAQARDLCFGAELSSYVDNFTWTGPSREALAEAILDSQGFCTSLKLPIDWTKSFCWSTCRHIKKWLQGPAQQLLPPEASLRVVDGAKDLGVAFKFRRSNALLAAQKRITEGQRRLECLNHPSLPLFDKARIIQTSIWPATMYGLEGRLLHDDCVSKLRTGACRALVGPRPSASPVLALSALTPRVVDPEVYLLCQSVLALQRLLVLDEDLAKWWLQCTADNLLSASRAIGPATALARLLQRNGWRLSCDGTAMGPGHAFFDLRWDRPKVVRAAIKTAWLSQVPEKVRSRNGMLHAGVPLPDLTDKVLSEYSGGFQVHLAQSIVGGFRSNAARAKWDPLQNAQCSLCGLPDSKHHRLFCCPAAGNLRHLYQPLLSWVEGEMPHWVHCPFPVEHASEDFLRLYWRSRRLIAPPEPVHLLPLQMPTLHFFTDGACNNPTVPAARHAAWAVVMYVAETTVDFAGAIRLWQETAVPPAGWHIVARGVVPGQQDINRAEYCAIIQALQLAKFFHGCEAVVWSDSANALRAVGTISGCGAMPSARHFASDLEPHNLRLLRDNVLLRKVQAHQDLTVVHLHGLQPEAFTALGNAIADSAAKTALREDLPLSADCCSQVKEWRQDQEQSFRLFCRYLTELTKLVVPAKRNVRTADTSSAETTVQATTARTAWLRLQPDADECPIQIAATAANITWPAGWPEWYGSALLQWLIDLRWPRHLAMPSRHARITYVELLVNFVVTTAVLPPVRLAKQAQTQWVSLLDPGGILLPAILRELTVQFVASIGQLGKALGIALWPSPRHHRLHTLELCGSAGGRKGLLHRPLLRQLQQTSEVLQAVLESTRPGEALREAAWSTGREMTSAAQEG</sequence>
<dbReference type="Proteomes" id="UP000186817">
    <property type="component" value="Unassembled WGS sequence"/>
</dbReference>
<dbReference type="SUPFAM" id="SSF56219">
    <property type="entry name" value="DNase I-like"/>
    <property type="match status" value="1"/>
</dbReference>
<feature type="compositionally biased region" description="Basic and acidic residues" evidence="4">
    <location>
        <begin position="1932"/>
        <end position="1942"/>
    </location>
</feature>
<evidence type="ECO:0000256" key="1">
    <source>
        <dbReference type="ARBA" id="ARBA00022603"/>
    </source>
</evidence>
<dbReference type="OrthoDB" id="409023at2759"/>
<protein>
    <submittedName>
        <fullName evidence="6">Modification methylase NgoBI</fullName>
    </submittedName>
</protein>
<dbReference type="InterPro" id="IPR050750">
    <property type="entry name" value="C5-MTase"/>
</dbReference>
<evidence type="ECO:0000313" key="7">
    <source>
        <dbReference type="Proteomes" id="UP000186817"/>
    </source>
</evidence>